<evidence type="ECO:0000256" key="2">
    <source>
        <dbReference type="ARBA" id="ARBA00022741"/>
    </source>
</evidence>
<dbReference type="GO" id="GO:0005524">
    <property type="term" value="F:ATP binding"/>
    <property type="evidence" value="ECO:0007669"/>
    <property type="project" value="UniProtKB-KW"/>
</dbReference>
<dbReference type="FunFam" id="3.30.420.40:FF:000071">
    <property type="entry name" value="Molecular chaperone DnaK"/>
    <property type="match status" value="1"/>
</dbReference>
<keyword evidence="4" id="KW-0143">Chaperone</keyword>
<evidence type="ECO:0000256" key="5">
    <source>
        <dbReference type="RuleBase" id="RU003322"/>
    </source>
</evidence>
<dbReference type="InterPro" id="IPR013126">
    <property type="entry name" value="Hsp_70_fam"/>
</dbReference>
<dbReference type="GO" id="GO:0140662">
    <property type="term" value="F:ATP-dependent protein folding chaperone"/>
    <property type="evidence" value="ECO:0007669"/>
    <property type="project" value="InterPro"/>
</dbReference>
<gene>
    <name evidence="6" type="ORF">SOIL9_82870</name>
</gene>
<reference evidence="6 7" key="1">
    <citation type="submission" date="2019-05" db="EMBL/GenBank/DDBJ databases">
        <authorList>
            <consortium name="Science for Life Laboratories"/>
        </authorList>
    </citation>
    <scope>NUCLEOTIDE SEQUENCE [LARGE SCALE GENOMIC DNA]</scope>
    <source>
        <strain evidence="6">Soil9</strain>
    </source>
</reference>
<evidence type="ECO:0000256" key="3">
    <source>
        <dbReference type="ARBA" id="ARBA00022840"/>
    </source>
</evidence>
<dbReference type="PROSITE" id="PS01036">
    <property type="entry name" value="HSP70_3"/>
    <property type="match status" value="1"/>
</dbReference>
<dbReference type="Pfam" id="PF00012">
    <property type="entry name" value="HSP70"/>
    <property type="match status" value="2"/>
</dbReference>
<keyword evidence="3 5" id="KW-0067">ATP-binding</keyword>
<dbReference type="PROSITE" id="PS00297">
    <property type="entry name" value="HSP70_1"/>
    <property type="match status" value="1"/>
</dbReference>
<dbReference type="RefSeq" id="WP_162672080.1">
    <property type="nucleotide sequence ID" value="NZ_LR593886.1"/>
</dbReference>
<dbReference type="PANTHER" id="PTHR19375">
    <property type="entry name" value="HEAT SHOCK PROTEIN 70KDA"/>
    <property type="match status" value="1"/>
</dbReference>
<dbReference type="InterPro" id="IPR029047">
    <property type="entry name" value="HSP70_peptide-bd_sf"/>
</dbReference>
<keyword evidence="7" id="KW-1185">Reference proteome</keyword>
<dbReference type="PRINTS" id="PR00301">
    <property type="entry name" value="HEATSHOCK70"/>
</dbReference>
<keyword evidence="6" id="KW-0346">Stress response</keyword>
<evidence type="ECO:0008006" key="8">
    <source>
        <dbReference type="Google" id="ProtNLM"/>
    </source>
</evidence>
<accession>A0A6P2DEU9</accession>
<dbReference type="Gene3D" id="3.90.640.10">
    <property type="entry name" value="Actin, Chain A, domain 4"/>
    <property type="match status" value="1"/>
</dbReference>
<dbReference type="InterPro" id="IPR043129">
    <property type="entry name" value="ATPase_NBD"/>
</dbReference>
<dbReference type="EMBL" id="LR593886">
    <property type="protein sequence ID" value="VTS00130.1"/>
    <property type="molecule type" value="Genomic_DNA"/>
</dbReference>
<evidence type="ECO:0000313" key="7">
    <source>
        <dbReference type="Proteomes" id="UP000464178"/>
    </source>
</evidence>
<proteinExistence type="inferred from homology"/>
<dbReference type="Proteomes" id="UP000464178">
    <property type="component" value="Chromosome"/>
</dbReference>
<name>A0A6P2DEU9_9BACT</name>
<keyword evidence="2 5" id="KW-0547">Nucleotide-binding</keyword>
<dbReference type="AlphaFoldDB" id="A0A6P2DEU9"/>
<dbReference type="Gene3D" id="3.30.420.40">
    <property type="match status" value="2"/>
</dbReference>
<dbReference type="KEGG" id="gms:SOIL9_82870"/>
<dbReference type="InterPro" id="IPR018181">
    <property type="entry name" value="Heat_shock_70_CS"/>
</dbReference>
<dbReference type="PROSITE" id="PS00329">
    <property type="entry name" value="HSP70_2"/>
    <property type="match status" value="1"/>
</dbReference>
<evidence type="ECO:0000256" key="1">
    <source>
        <dbReference type="ARBA" id="ARBA00007381"/>
    </source>
</evidence>
<evidence type="ECO:0000313" key="6">
    <source>
        <dbReference type="EMBL" id="VTS00130.1"/>
    </source>
</evidence>
<comment type="similarity">
    <text evidence="1 5">Belongs to the heat shock protein 70 family.</text>
</comment>
<protein>
    <recommendedName>
        <fullName evidence="8">Molecular chaperone HscC</fullName>
    </recommendedName>
</protein>
<dbReference type="SUPFAM" id="SSF100920">
    <property type="entry name" value="Heat shock protein 70kD (HSP70), peptide-binding domain"/>
    <property type="match status" value="1"/>
</dbReference>
<organism evidence="6 7">
    <name type="scientific">Gemmata massiliana</name>
    <dbReference type="NCBI Taxonomy" id="1210884"/>
    <lineage>
        <taxon>Bacteria</taxon>
        <taxon>Pseudomonadati</taxon>
        <taxon>Planctomycetota</taxon>
        <taxon>Planctomycetia</taxon>
        <taxon>Gemmatales</taxon>
        <taxon>Gemmataceae</taxon>
        <taxon>Gemmata</taxon>
    </lineage>
</organism>
<dbReference type="SUPFAM" id="SSF53067">
    <property type="entry name" value="Actin-like ATPase domain"/>
    <property type="match status" value="2"/>
</dbReference>
<evidence type="ECO:0000256" key="4">
    <source>
        <dbReference type="ARBA" id="ARBA00023186"/>
    </source>
</evidence>
<sequence length="580" mass="63042">MDPVIGIDLGTTNSAAAFLGLDGPQIIPNALGGRLTPSVVGVDESNKVLVGAAARELQVLHPDRCANLFKRYMGTDHKLTAAGREFTPEELSGLVLRALKADAEAFFGHPVSRAVITVPAYFNDRQRKATIAAGKIAGWTVERILNEPTAAAIAYGFHDAGADKKLLVFDLGGGTFDVSVVELFEGTLEVKASSGESALGGEDFTRAFAARLLGTVGVSYEQAEVRTPKRVSRLVQQCERAKCVLSRDESVTVRIPDAKGEFPPDAPEVVVTREQLDSWVSPTLARAELPIRRVLGDAKLTRDQIDEVILVGGATRMPLVIRRVTELLGKDPRRRLNPDEVVALGAAVQAGLVGRAAAVEELVVTDVAPFTLGVAISKQFGGDMRDGYFDPVIDRNTTIPVSRVKRYSTVSPNQTSIIVRVFQGESRRIDDNLALGEFEVRGIPPGPAHQPVDIRFTYDLNGVLEIEATVVATSRKMSHVIARHAQGMSDAQIRAAVAAMEKLKTHPRDEEMNRFVLLRAERVFKELPAELRDVLGNLLDGFEAAMEKQDAAVIASHREELERFLTLYDPHGDAPNKDEQ</sequence>
<dbReference type="Gene3D" id="2.60.34.10">
    <property type="entry name" value="Substrate Binding Domain Of DNAk, Chain A, domain 1"/>
    <property type="match status" value="1"/>
</dbReference>